<dbReference type="Pfam" id="PF03466">
    <property type="entry name" value="LysR_substrate"/>
    <property type="match status" value="1"/>
</dbReference>
<proteinExistence type="inferred from homology"/>
<feature type="domain" description="HTH lysR-type" evidence="5">
    <location>
        <begin position="16"/>
        <end position="65"/>
    </location>
</feature>
<evidence type="ECO:0000256" key="3">
    <source>
        <dbReference type="ARBA" id="ARBA00023125"/>
    </source>
</evidence>
<dbReference type="InterPro" id="IPR036390">
    <property type="entry name" value="WH_DNA-bd_sf"/>
</dbReference>
<keyword evidence="4" id="KW-0804">Transcription</keyword>
<dbReference type="EMBL" id="BAABHO010000009">
    <property type="protein sequence ID" value="GAA4782987.1"/>
    <property type="molecule type" value="Genomic_DNA"/>
</dbReference>
<evidence type="ECO:0000256" key="1">
    <source>
        <dbReference type="ARBA" id="ARBA00009437"/>
    </source>
</evidence>
<evidence type="ECO:0000256" key="4">
    <source>
        <dbReference type="ARBA" id="ARBA00023163"/>
    </source>
</evidence>
<gene>
    <name evidence="6" type="ORF">GCM10023200_15530</name>
</gene>
<dbReference type="SUPFAM" id="SSF53850">
    <property type="entry name" value="Periplasmic binding protein-like II"/>
    <property type="match status" value="1"/>
</dbReference>
<dbReference type="CDD" id="cd08420">
    <property type="entry name" value="PBP2_CysL_like"/>
    <property type="match status" value="1"/>
</dbReference>
<protein>
    <submittedName>
        <fullName evidence="6">LysR family transcriptional regulator</fullName>
    </submittedName>
</protein>
<comment type="caution">
    <text evidence="6">The sequence shown here is derived from an EMBL/GenBank/DDBJ whole genome shotgun (WGS) entry which is preliminary data.</text>
</comment>
<dbReference type="InterPro" id="IPR036388">
    <property type="entry name" value="WH-like_DNA-bd_sf"/>
</dbReference>
<dbReference type="InterPro" id="IPR000847">
    <property type="entry name" value="LysR_HTH_N"/>
</dbReference>
<dbReference type="Pfam" id="PF00126">
    <property type="entry name" value="HTH_1"/>
    <property type="match status" value="1"/>
</dbReference>
<dbReference type="Gene3D" id="1.10.10.10">
    <property type="entry name" value="Winged helix-like DNA-binding domain superfamily/Winged helix DNA-binding domain"/>
    <property type="match status" value="1"/>
</dbReference>
<dbReference type="InterPro" id="IPR005119">
    <property type="entry name" value="LysR_subst-bd"/>
</dbReference>
<dbReference type="PANTHER" id="PTHR30126:SF39">
    <property type="entry name" value="HTH-TYPE TRANSCRIPTIONAL REGULATOR CYSL"/>
    <property type="match status" value="1"/>
</dbReference>
<organism evidence="6 7">
    <name type="scientific">Actinomycetospora chlora</name>
    <dbReference type="NCBI Taxonomy" id="663608"/>
    <lineage>
        <taxon>Bacteria</taxon>
        <taxon>Bacillati</taxon>
        <taxon>Actinomycetota</taxon>
        <taxon>Actinomycetes</taxon>
        <taxon>Pseudonocardiales</taxon>
        <taxon>Pseudonocardiaceae</taxon>
        <taxon>Actinomycetospora</taxon>
    </lineage>
</organism>
<name>A0ABP9AMR6_9PSEU</name>
<comment type="similarity">
    <text evidence="1">Belongs to the LysR transcriptional regulatory family.</text>
</comment>
<evidence type="ECO:0000259" key="5">
    <source>
        <dbReference type="PROSITE" id="PS50931"/>
    </source>
</evidence>
<dbReference type="SUPFAM" id="SSF46785">
    <property type="entry name" value="Winged helix' DNA-binding domain"/>
    <property type="match status" value="1"/>
</dbReference>
<evidence type="ECO:0000313" key="7">
    <source>
        <dbReference type="Proteomes" id="UP001500928"/>
    </source>
</evidence>
<evidence type="ECO:0000313" key="6">
    <source>
        <dbReference type="EMBL" id="GAA4782987.1"/>
    </source>
</evidence>
<dbReference type="Proteomes" id="UP001500928">
    <property type="component" value="Unassembled WGS sequence"/>
</dbReference>
<reference evidence="7" key="1">
    <citation type="journal article" date="2019" name="Int. J. Syst. Evol. Microbiol.">
        <title>The Global Catalogue of Microorganisms (GCM) 10K type strain sequencing project: providing services to taxonomists for standard genome sequencing and annotation.</title>
        <authorList>
            <consortium name="The Broad Institute Genomics Platform"/>
            <consortium name="The Broad Institute Genome Sequencing Center for Infectious Disease"/>
            <person name="Wu L."/>
            <person name="Ma J."/>
        </authorList>
    </citation>
    <scope>NUCLEOTIDE SEQUENCE [LARGE SCALE GENOMIC DNA]</scope>
    <source>
        <strain evidence="7">JCM 17979</strain>
    </source>
</reference>
<dbReference type="PANTHER" id="PTHR30126">
    <property type="entry name" value="HTH-TYPE TRANSCRIPTIONAL REGULATOR"/>
    <property type="match status" value="1"/>
</dbReference>
<keyword evidence="2" id="KW-0805">Transcription regulation</keyword>
<evidence type="ECO:0000256" key="2">
    <source>
        <dbReference type="ARBA" id="ARBA00023015"/>
    </source>
</evidence>
<dbReference type="RefSeq" id="WP_345412649.1">
    <property type="nucleotide sequence ID" value="NZ_BAABHO010000009.1"/>
</dbReference>
<dbReference type="PRINTS" id="PR00039">
    <property type="entry name" value="HTHLYSR"/>
</dbReference>
<sequence length="306" mass="31437">MPLPPRVADLTPYDLLLSVAALGSMGRAAREHGVSQAAVSARIRSLEAALGLTLLERGPRGARVTAAGALVVDWARRAVDAAEALDAGVASLRSAQAARLRIAASLTVAEYLLPRWLVTLHRELPATSVALSSRNSGDVAADVLAGAADVGFVEGPSVTEDLDGQVVARDRLTLVVAPAHPWARRRRGVAPGQLAATALVTREAGSGTRAAVEQALHRAGIDDLAGPVLELSSTTAIKAAVADGIAPAVLSSLAVGGEVADGTLVAVPVVGLDLERRLRAVWPRGRPLVGPADHLVRIAARPAGQR</sequence>
<dbReference type="PROSITE" id="PS50931">
    <property type="entry name" value="HTH_LYSR"/>
    <property type="match status" value="1"/>
</dbReference>
<accession>A0ABP9AMR6</accession>
<keyword evidence="3" id="KW-0238">DNA-binding</keyword>
<keyword evidence="7" id="KW-1185">Reference proteome</keyword>
<dbReference type="Gene3D" id="3.40.190.10">
    <property type="entry name" value="Periplasmic binding protein-like II"/>
    <property type="match status" value="2"/>
</dbReference>